<name>A0A085MK41_9BILA</name>
<dbReference type="EMBL" id="KL363188">
    <property type="protein sequence ID" value="KFD57587.1"/>
    <property type="molecule type" value="Genomic_DNA"/>
</dbReference>
<keyword evidence="1" id="KW-1133">Transmembrane helix</keyword>
<dbReference type="Proteomes" id="UP000030764">
    <property type="component" value="Unassembled WGS sequence"/>
</dbReference>
<protein>
    <submittedName>
        <fullName evidence="2">Uncharacterized protein</fullName>
    </submittedName>
</protein>
<dbReference type="AlphaFoldDB" id="A0A085MK41"/>
<keyword evidence="1" id="KW-0812">Transmembrane</keyword>
<reference evidence="2 3" key="1">
    <citation type="journal article" date="2014" name="Nat. Genet.">
        <title>Genome and transcriptome of the porcine whipworm Trichuris suis.</title>
        <authorList>
            <person name="Jex A.R."/>
            <person name="Nejsum P."/>
            <person name="Schwarz E.M."/>
            <person name="Hu L."/>
            <person name="Young N.D."/>
            <person name="Hall R.S."/>
            <person name="Korhonen P.K."/>
            <person name="Liao S."/>
            <person name="Thamsborg S."/>
            <person name="Xia J."/>
            <person name="Xu P."/>
            <person name="Wang S."/>
            <person name="Scheerlinck J.P."/>
            <person name="Hofmann A."/>
            <person name="Sternberg P.W."/>
            <person name="Wang J."/>
            <person name="Gasser R.B."/>
        </authorList>
    </citation>
    <scope>NUCLEOTIDE SEQUENCE [LARGE SCALE GENOMIC DNA]</scope>
    <source>
        <strain evidence="2">DCEP-RM93M</strain>
    </source>
</reference>
<organism evidence="2 3">
    <name type="scientific">Trichuris suis</name>
    <name type="common">pig whipworm</name>
    <dbReference type="NCBI Taxonomy" id="68888"/>
    <lineage>
        <taxon>Eukaryota</taxon>
        <taxon>Metazoa</taxon>
        <taxon>Ecdysozoa</taxon>
        <taxon>Nematoda</taxon>
        <taxon>Enoplea</taxon>
        <taxon>Dorylaimia</taxon>
        <taxon>Trichinellida</taxon>
        <taxon>Trichuridae</taxon>
        <taxon>Trichuris</taxon>
    </lineage>
</organism>
<accession>A0A085MK41</accession>
<keyword evidence="1" id="KW-0472">Membrane</keyword>
<evidence type="ECO:0000256" key="1">
    <source>
        <dbReference type="SAM" id="Phobius"/>
    </source>
</evidence>
<sequence length="68" mass="8033">MKGCFETATKLWKGPTSLPHIKDVPIIGYIIALSLSFRSLFCEYLWFFGMQRLVWQQGRFKENAFRKT</sequence>
<evidence type="ECO:0000313" key="3">
    <source>
        <dbReference type="Proteomes" id="UP000030764"/>
    </source>
</evidence>
<evidence type="ECO:0000313" key="2">
    <source>
        <dbReference type="EMBL" id="KFD57587.1"/>
    </source>
</evidence>
<proteinExistence type="predicted"/>
<keyword evidence="3" id="KW-1185">Reference proteome</keyword>
<gene>
    <name evidence="2" type="ORF">M513_01690</name>
</gene>
<feature type="transmembrane region" description="Helical" evidence="1">
    <location>
        <begin position="26"/>
        <end position="47"/>
    </location>
</feature>